<dbReference type="CDD" id="cd06223">
    <property type="entry name" value="PRTases_typeI"/>
    <property type="match status" value="1"/>
</dbReference>
<proteinExistence type="inferred from homology"/>
<dbReference type="Pfam" id="PF00156">
    <property type="entry name" value="Pribosyltran"/>
    <property type="match status" value="1"/>
</dbReference>
<comment type="catalytic activity">
    <reaction evidence="7">
        <text>orotidine 5'-phosphate + diphosphate = orotate + 5-phospho-alpha-D-ribose 1-diphosphate</text>
        <dbReference type="Rhea" id="RHEA:10380"/>
        <dbReference type="ChEBI" id="CHEBI:30839"/>
        <dbReference type="ChEBI" id="CHEBI:33019"/>
        <dbReference type="ChEBI" id="CHEBI:57538"/>
        <dbReference type="ChEBI" id="CHEBI:58017"/>
        <dbReference type="EC" id="2.4.2.10"/>
    </reaction>
</comment>
<feature type="binding site" evidence="7">
    <location>
        <position position="90"/>
    </location>
    <ligand>
        <name>5-phospho-alpha-D-ribose 1-diphosphate</name>
        <dbReference type="ChEBI" id="CHEBI:58017"/>
        <note>ligand shared between dimeric partners</note>
    </ligand>
</feature>
<evidence type="ECO:0000313" key="10">
    <source>
        <dbReference type="Proteomes" id="UP000278157"/>
    </source>
</evidence>
<evidence type="ECO:0000256" key="6">
    <source>
        <dbReference type="ARBA" id="ARBA00022975"/>
    </source>
</evidence>
<dbReference type="EMBL" id="LR134372">
    <property type="protein sequence ID" value="VEG84115.1"/>
    <property type="molecule type" value="Genomic_DNA"/>
</dbReference>
<gene>
    <name evidence="7 9" type="primary">pyrE</name>
    <name evidence="9" type="ORF">NCTC11541_00131</name>
</gene>
<evidence type="ECO:0000256" key="1">
    <source>
        <dbReference type="ARBA" id="ARBA00004889"/>
    </source>
</evidence>
<comment type="function">
    <text evidence="7">Catalyzes the transfer of a ribosyl phosphate group from 5-phosphoribose 1-diphosphate to orotate, leading to the formation of orotidine monophosphate (OMP).</text>
</comment>
<comment type="caution">
    <text evidence="7">Lacks conserved residue(s) required for the propagation of feature annotation.</text>
</comment>
<feature type="domain" description="Phosphoribosyltransferase" evidence="8">
    <location>
        <begin position="35"/>
        <end position="146"/>
    </location>
</feature>
<name>A0A448KL57_CAMUP</name>
<dbReference type="GO" id="GO:0044205">
    <property type="term" value="P:'de novo' UMP biosynthetic process"/>
    <property type="evidence" value="ECO:0007669"/>
    <property type="project" value="UniProtKB-UniRule"/>
</dbReference>
<comment type="similarity">
    <text evidence="7">Belongs to the purine/pyrimidine phosphoribosyltransferase family. PyrE subfamily.</text>
</comment>
<keyword evidence="3 7" id="KW-0328">Glycosyltransferase</keyword>
<dbReference type="Gene3D" id="3.40.50.2020">
    <property type="match status" value="1"/>
</dbReference>
<sequence length="202" mass="22179">MNLEQIYKECGAYLEGHFLLSSGKHSQFYLQSAKVLENPILAGKLCENLAKIITSYKIEFDSICSPALGGVLAGYELARASKKRFIFTERVEGVMTLRRGFEVRKGEKFIICEDIITTGGSALESAKIIENLGGEIVAYAALANRGFCAVQNLNNERKENAKLPSNLPLFALGNFDFEIYEAQQCPLCLQGSKAVKPGSRGN</sequence>
<evidence type="ECO:0000256" key="2">
    <source>
        <dbReference type="ARBA" id="ARBA00011971"/>
    </source>
</evidence>
<dbReference type="InterPro" id="IPR006273">
    <property type="entry name" value="Orotate_PRibTrfase_bac"/>
</dbReference>
<dbReference type="EC" id="2.4.2.10" evidence="2 7"/>
<protein>
    <recommendedName>
        <fullName evidence="2 7">Orotate phosphoribosyltransferase</fullName>
        <shortName evidence="7">OPRT</shortName>
        <shortName evidence="7">OPRTase</shortName>
        <ecNumber evidence="2 7">2.4.2.10</ecNumber>
    </recommendedName>
</protein>
<feature type="binding site" description="in other chain" evidence="7">
    <location>
        <begin position="113"/>
        <end position="121"/>
    </location>
    <ligand>
        <name>5-phospho-alpha-D-ribose 1-diphosphate</name>
        <dbReference type="ChEBI" id="CHEBI:58017"/>
        <note>ligand shared between dimeric partners</note>
    </ligand>
</feature>
<comment type="cofactor">
    <cofactor evidence="7">
        <name>Mg(2+)</name>
        <dbReference type="ChEBI" id="CHEBI:18420"/>
    </cofactor>
</comment>
<dbReference type="GO" id="GO:0004588">
    <property type="term" value="F:orotate phosphoribosyltransferase activity"/>
    <property type="evidence" value="ECO:0007669"/>
    <property type="project" value="UniProtKB-UniRule"/>
</dbReference>
<feature type="binding site" evidence="7">
    <location>
        <position position="117"/>
    </location>
    <ligand>
        <name>orotate</name>
        <dbReference type="ChEBI" id="CHEBI:30839"/>
    </ligand>
</feature>
<dbReference type="NCBIfam" id="TIGR01367">
    <property type="entry name" value="pyrE_Therm"/>
    <property type="match status" value="1"/>
</dbReference>
<feature type="binding site" evidence="7">
    <location>
        <position position="145"/>
    </location>
    <ligand>
        <name>orotate</name>
        <dbReference type="ChEBI" id="CHEBI:30839"/>
    </ligand>
</feature>
<evidence type="ECO:0000313" key="9">
    <source>
        <dbReference type="EMBL" id="VEG84115.1"/>
    </source>
</evidence>
<organism evidence="9 10">
    <name type="scientific">Campylobacter upsaliensis</name>
    <dbReference type="NCBI Taxonomy" id="28080"/>
    <lineage>
        <taxon>Bacteria</taxon>
        <taxon>Pseudomonadati</taxon>
        <taxon>Campylobacterota</taxon>
        <taxon>Epsilonproteobacteria</taxon>
        <taxon>Campylobacterales</taxon>
        <taxon>Campylobacteraceae</taxon>
        <taxon>Campylobacter</taxon>
    </lineage>
</organism>
<evidence type="ECO:0000259" key="8">
    <source>
        <dbReference type="Pfam" id="PF00156"/>
    </source>
</evidence>
<dbReference type="InterPro" id="IPR023031">
    <property type="entry name" value="OPRT"/>
</dbReference>
<comment type="subunit">
    <text evidence="7">Homodimer.</text>
</comment>
<dbReference type="InterPro" id="IPR029057">
    <property type="entry name" value="PRTase-like"/>
</dbReference>
<accession>A0A448KL57</accession>
<dbReference type="UniPathway" id="UPA00070">
    <property type="reaction ID" value="UER00119"/>
</dbReference>
<reference evidence="9 10" key="1">
    <citation type="submission" date="2018-12" db="EMBL/GenBank/DDBJ databases">
        <authorList>
            <consortium name="Pathogen Informatics"/>
        </authorList>
    </citation>
    <scope>NUCLEOTIDE SEQUENCE [LARGE SCALE GENOMIC DNA]</scope>
    <source>
        <strain evidence="9 10">NCTC11541</strain>
    </source>
</reference>
<dbReference type="GO" id="GO:0019856">
    <property type="term" value="P:pyrimidine nucleobase biosynthetic process"/>
    <property type="evidence" value="ECO:0007669"/>
    <property type="project" value="InterPro"/>
</dbReference>
<evidence type="ECO:0000256" key="7">
    <source>
        <dbReference type="HAMAP-Rule" id="MF_01208"/>
    </source>
</evidence>
<evidence type="ECO:0000256" key="4">
    <source>
        <dbReference type="ARBA" id="ARBA00022679"/>
    </source>
</evidence>
<evidence type="ECO:0000256" key="3">
    <source>
        <dbReference type="ARBA" id="ARBA00022676"/>
    </source>
</evidence>
<evidence type="ECO:0000256" key="5">
    <source>
        <dbReference type="ARBA" id="ARBA00022842"/>
    </source>
</evidence>
<dbReference type="PANTHER" id="PTHR19278">
    <property type="entry name" value="OROTATE PHOSPHORIBOSYLTRANSFERASE"/>
    <property type="match status" value="1"/>
</dbReference>
<dbReference type="OrthoDB" id="9783570at2"/>
<comment type="pathway">
    <text evidence="1 7">Pyrimidine metabolism; UMP biosynthesis via de novo pathway; UMP from orotate: step 1/2.</text>
</comment>
<dbReference type="Proteomes" id="UP000278157">
    <property type="component" value="Chromosome"/>
</dbReference>
<dbReference type="InterPro" id="IPR000836">
    <property type="entry name" value="PRTase_dom"/>
</dbReference>
<keyword evidence="4 7" id="KW-0808">Transferase</keyword>
<dbReference type="HAMAP" id="MF_01208">
    <property type="entry name" value="PyrE"/>
    <property type="match status" value="1"/>
</dbReference>
<dbReference type="RefSeq" id="WP_027304395.1">
    <property type="nucleotide sequence ID" value="NZ_CBCRZS010000005.1"/>
</dbReference>
<dbReference type="SUPFAM" id="SSF53271">
    <property type="entry name" value="PRTase-like"/>
    <property type="match status" value="1"/>
</dbReference>
<dbReference type="AlphaFoldDB" id="A0A448KL57"/>
<keyword evidence="5 7" id="KW-0460">Magnesium</keyword>
<dbReference type="GO" id="GO:0000287">
    <property type="term" value="F:magnesium ion binding"/>
    <property type="evidence" value="ECO:0007669"/>
    <property type="project" value="UniProtKB-UniRule"/>
</dbReference>
<dbReference type="PANTHER" id="PTHR19278:SF9">
    <property type="entry name" value="URIDINE 5'-MONOPHOSPHATE SYNTHASE"/>
    <property type="match status" value="1"/>
</dbReference>
<keyword evidence="6 7" id="KW-0665">Pyrimidine biosynthesis</keyword>